<dbReference type="OrthoDB" id="60033at2759"/>
<accession>A0A6A4R1J5</accession>
<evidence type="ECO:0000256" key="9">
    <source>
        <dbReference type="PROSITE-ProRule" id="PRU00357"/>
    </source>
</evidence>
<keyword evidence="4" id="KW-0805">Transcription regulation</keyword>
<comment type="subcellular location">
    <subcellularLocation>
        <location evidence="1 9">Nucleus</location>
    </subcellularLocation>
</comment>
<dbReference type="PROSITE" id="PS51017">
    <property type="entry name" value="CCT"/>
    <property type="match status" value="1"/>
</dbReference>
<dbReference type="GO" id="GO:0005634">
    <property type="term" value="C:nucleus"/>
    <property type="evidence" value="ECO:0007669"/>
    <property type="project" value="UniProtKB-SubCell"/>
</dbReference>
<comment type="caution">
    <text evidence="13">The sequence shown here is derived from an EMBL/GenBank/DDBJ whole genome shotgun (WGS) entry which is preliminary data.</text>
</comment>
<evidence type="ECO:0000256" key="1">
    <source>
        <dbReference type="ARBA" id="ARBA00004123"/>
    </source>
</evidence>
<feature type="compositionally biased region" description="Low complexity" evidence="10">
    <location>
        <begin position="492"/>
        <end position="509"/>
    </location>
</feature>
<keyword evidence="3" id="KW-0902">Two-component regulatory system</keyword>
<dbReference type="PANTHER" id="PTHR43874">
    <property type="entry name" value="TWO-COMPONENT RESPONSE REGULATOR"/>
    <property type="match status" value="1"/>
</dbReference>
<name>A0A6A4R1J5_LUPAL</name>
<dbReference type="Proteomes" id="UP000447434">
    <property type="component" value="Chromosome 2"/>
</dbReference>
<feature type="region of interest" description="Disordered" evidence="10">
    <location>
        <begin position="649"/>
        <end position="698"/>
    </location>
</feature>
<dbReference type="Gene3D" id="3.40.50.2300">
    <property type="match status" value="1"/>
</dbReference>
<dbReference type="GO" id="GO:0010017">
    <property type="term" value="P:red or far-red light signaling pathway"/>
    <property type="evidence" value="ECO:0007669"/>
    <property type="project" value="UniProtKB-ARBA"/>
</dbReference>
<feature type="region of interest" description="Disordered" evidence="10">
    <location>
        <begin position="723"/>
        <end position="754"/>
    </location>
</feature>
<dbReference type="PANTHER" id="PTHR43874:SF125">
    <property type="entry name" value="TWO-COMPONENT RESPONSE REGULATOR-LIKE APRR7"/>
    <property type="match status" value="1"/>
</dbReference>
<feature type="compositionally biased region" description="Polar residues" evidence="10">
    <location>
        <begin position="741"/>
        <end position="754"/>
    </location>
</feature>
<evidence type="ECO:0000259" key="12">
    <source>
        <dbReference type="PROSITE" id="PS51017"/>
    </source>
</evidence>
<keyword evidence="7 9" id="KW-0539">Nucleus</keyword>
<organism evidence="13 14">
    <name type="scientific">Lupinus albus</name>
    <name type="common">White lupine</name>
    <name type="synonym">Lupinus termis</name>
    <dbReference type="NCBI Taxonomy" id="3870"/>
    <lineage>
        <taxon>Eukaryota</taxon>
        <taxon>Viridiplantae</taxon>
        <taxon>Streptophyta</taxon>
        <taxon>Embryophyta</taxon>
        <taxon>Tracheophyta</taxon>
        <taxon>Spermatophyta</taxon>
        <taxon>Magnoliopsida</taxon>
        <taxon>eudicotyledons</taxon>
        <taxon>Gunneridae</taxon>
        <taxon>Pentapetalae</taxon>
        <taxon>rosids</taxon>
        <taxon>fabids</taxon>
        <taxon>Fabales</taxon>
        <taxon>Fabaceae</taxon>
        <taxon>Papilionoideae</taxon>
        <taxon>50 kb inversion clade</taxon>
        <taxon>genistoids sensu lato</taxon>
        <taxon>core genistoids</taxon>
        <taxon>Genisteae</taxon>
        <taxon>Lupinus</taxon>
    </lineage>
</organism>
<feature type="compositionally biased region" description="Low complexity" evidence="10">
    <location>
        <begin position="649"/>
        <end position="662"/>
    </location>
</feature>
<dbReference type="InterPro" id="IPR010402">
    <property type="entry name" value="CCT_domain"/>
</dbReference>
<evidence type="ECO:0000256" key="2">
    <source>
        <dbReference type="ARBA" id="ARBA00010330"/>
    </source>
</evidence>
<dbReference type="PROSITE" id="PS50110">
    <property type="entry name" value="RESPONSE_REGULATORY"/>
    <property type="match status" value="1"/>
</dbReference>
<dbReference type="SUPFAM" id="SSF52172">
    <property type="entry name" value="CheY-like"/>
    <property type="match status" value="1"/>
</dbReference>
<dbReference type="GO" id="GO:0045892">
    <property type="term" value="P:negative regulation of DNA-templated transcription"/>
    <property type="evidence" value="ECO:0007669"/>
    <property type="project" value="UniProtKB-ARBA"/>
</dbReference>
<feature type="compositionally biased region" description="Low complexity" evidence="10">
    <location>
        <begin position="218"/>
        <end position="227"/>
    </location>
</feature>
<dbReference type="Pfam" id="PF06203">
    <property type="entry name" value="CCT"/>
    <property type="match status" value="1"/>
</dbReference>
<evidence type="ECO:0000256" key="5">
    <source>
        <dbReference type="ARBA" id="ARBA00023108"/>
    </source>
</evidence>
<dbReference type="GO" id="GO:0000160">
    <property type="term" value="P:phosphorelay signal transduction system"/>
    <property type="evidence" value="ECO:0007669"/>
    <property type="project" value="UniProtKB-KW"/>
</dbReference>
<evidence type="ECO:0000313" key="13">
    <source>
        <dbReference type="EMBL" id="KAE9619482.1"/>
    </source>
</evidence>
<feature type="compositionally biased region" description="Low complexity" evidence="10">
    <location>
        <begin position="257"/>
        <end position="274"/>
    </location>
</feature>
<dbReference type="Pfam" id="PF00072">
    <property type="entry name" value="Response_reg"/>
    <property type="match status" value="1"/>
</dbReference>
<feature type="region of interest" description="Disordered" evidence="10">
    <location>
        <begin position="485"/>
        <end position="515"/>
    </location>
</feature>
<evidence type="ECO:0000256" key="4">
    <source>
        <dbReference type="ARBA" id="ARBA00023015"/>
    </source>
</evidence>
<comment type="caution">
    <text evidence="8">Lacks conserved residue(s) required for the propagation of feature annotation.</text>
</comment>
<keyword evidence="6" id="KW-0804">Transcription</keyword>
<proteinExistence type="inferred from homology"/>
<feature type="compositionally biased region" description="Polar residues" evidence="10">
    <location>
        <begin position="663"/>
        <end position="673"/>
    </location>
</feature>
<evidence type="ECO:0000256" key="7">
    <source>
        <dbReference type="ARBA" id="ARBA00023242"/>
    </source>
</evidence>
<feature type="region of interest" description="Disordered" evidence="10">
    <location>
        <begin position="460"/>
        <end position="479"/>
    </location>
</feature>
<comment type="similarity">
    <text evidence="2">Belongs to the ARR-like family.</text>
</comment>
<dbReference type="InterPro" id="IPR045279">
    <property type="entry name" value="ARR-like"/>
</dbReference>
<dbReference type="AlphaFoldDB" id="A0A6A4R1J5"/>
<dbReference type="EMBL" id="WOCE01000002">
    <property type="protein sequence ID" value="KAE9619482.1"/>
    <property type="molecule type" value="Genomic_DNA"/>
</dbReference>
<reference evidence="14" key="1">
    <citation type="journal article" date="2020" name="Nat. Commun.">
        <title>Genome sequence of the cluster root forming white lupin.</title>
        <authorList>
            <person name="Hufnagel B."/>
            <person name="Marques A."/>
            <person name="Soriano A."/>
            <person name="Marques L."/>
            <person name="Divol F."/>
            <person name="Doumas P."/>
            <person name="Sallet E."/>
            <person name="Mancinotti D."/>
            <person name="Carrere S."/>
            <person name="Marande W."/>
            <person name="Arribat S."/>
            <person name="Keller J."/>
            <person name="Huneau C."/>
            <person name="Blein T."/>
            <person name="Aime D."/>
            <person name="Laguerre M."/>
            <person name="Taylor J."/>
            <person name="Schubert V."/>
            <person name="Nelson M."/>
            <person name="Geu-Flores F."/>
            <person name="Crespi M."/>
            <person name="Gallardo-Guerrero K."/>
            <person name="Delaux P.-M."/>
            <person name="Salse J."/>
            <person name="Berges H."/>
            <person name="Guyot R."/>
            <person name="Gouzy J."/>
            <person name="Peret B."/>
        </authorList>
    </citation>
    <scope>NUCLEOTIDE SEQUENCE [LARGE SCALE GENOMIC DNA]</scope>
    <source>
        <strain evidence="14">cv. Amiga</strain>
    </source>
</reference>
<keyword evidence="5" id="KW-0090">Biological rhythms</keyword>
<evidence type="ECO:0000256" key="3">
    <source>
        <dbReference type="ARBA" id="ARBA00023012"/>
    </source>
</evidence>
<evidence type="ECO:0000313" key="14">
    <source>
        <dbReference type="Proteomes" id="UP000447434"/>
    </source>
</evidence>
<keyword evidence="14" id="KW-1185">Reference proteome</keyword>
<dbReference type="SMART" id="SM00448">
    <property type="entry name" value="REC"/>
    <property type="match status" value="1"/>
</dbReference>
<evidence type="ECO:0000256" key="10">
    <source>
        <dbReference type="SAM" id="MobiDB-lite"/>
    </source>
</evidence>
<dbReference type="InterPro" id="IPR011006">
    <property type="entry name" value="CheY-like_superfamily"/>
</dbReference>
<feature type="region of interest" description="Disordered" evidence="10">
    <location>
        <begin position="218"/>
        <end position="277"/>
    </location>
</feature>
<dbReference type="CDD" id="cd17582">
    <property type="entry name" value="psREC_PRR"/>
    <property type="match status" value="1"/>
</dbReference>
<dbReference type="InterPro" id="IPR001789">
    <property type="entry name" value="Sig_transdc_resp-reg_receiver"/>
</dbReference>
<feature type="domain" description="Response regulatory" evidence="11">
    <location>
        <begin position="95"/>
        <end position="213"/>
    </location>
</feature>
<evidence type="ECO:0000256" key="6">
    <source>
        <dbReference type="ARBA" id="ARBA00023163"/>
    </source>
</evidence>
<dbReference type="GO" id="GO:0007623">
    <property type="term" value="P:circadian rhythm"/>
    <property type="evidence" value="ECO:0007669"/>
    <property type="project" value="UniProtKB-ARBA"/>
</dbReference>
<protein>
    <submittedName>
        <fullName evidence="13">Putative response regulator and transcription factor RR-A-type family</fullName>
    </submittedName>
</protein>
<dbReference type="FunFam" id="3.40.50.2300:FF:000214">
    <property type="entry name" value="Two-component response regulator-like PRR37"/>
    <property type="match status" value="1"/>
</dbReference>
<feature type="domain" description="CCT" evidence="12">
    <location>
        <begin position="700"/>
        <end position="742"/>
    </location>
</feature>
<evidence type="ECO:0000256" key="8">
    <source>
        <dbReference type="PROSITE-ProRule" id="PRU00169"/>
    </source>
</evidence>
<dbReference type="GO" id="GO:0009736">
    <property type="term" value="P:cytokinin-activated signaling pathway"/>
    <property type="evidence" value="ECO:0007669"/>
    <property type="project" value="InterPro"/>
</dbReference>
<gene>
    <name evidence="13" type="ORF">Lalb_Chr02g0153571</name>
</gene>
<evidence type="ECO:0000259" key="11">
    <source>
        <dbReference type="PROSITE" id="PS50110"/>
    </source>
</evidence>
<sequence length="754" mass="82366">MTRGALLSVDGDDKDMKEVSQCLQNEKTFKDEVDGEGNSLLGDDGVKCNGVAEEVKVVGQGGTLECSSVQQHIPQPQPQGAIICWERFLHIRSLKVLLVEYDDCTRLVVTALLRNCSYEVIEAANGLQAWKILEDLTNHVDLILTEVAMPGLSGIGLLYKIMSHKTRKNVPVIMMSSHDSMGLVFKCLSKGAVDFLVKPIRKNELKNLWQHVWRRCHSSSGSGSESGTQTQKSVKSKSLEKSDNNSGSNDEDDDASEGLNNGDGSDNGSGTQSSWTKQAVEVDSPGPTFQWDQIAECPDSTCAQVVHSNAEICSNEVVPLAIKESTEQKEQLVKIAGSKHSQAQDVGPSKFNEKISRRLDLNCENQSSEPRCKGMSVSDAIPRTFDSQMHSGEFEVLERRPKYSDVENKGTNNDEELPSLELSLKRLRGVKDAGIAVQDERNVLRRSDLSAFSRYNAASNTKKSPTGYVGSNSPHDNSLKVTKKDLSRDIQSHSSGNPPNQNSNGASNNIDMGSTTDNNAFTKSAVIRGSAVASTTKCLYQSSAFQPLKNKLMCASQQVVLHDTEDKIAPTLAPTRVDIHKDSETKDFCHHYESHNCLANNMQHQLPPDHRAELFKKMAAAAPHFGSSNVVEVLVEGNVGNYSVNRSASGSNNGSNGQNGCSTAFNVGGTNIENNNGPTGNSGSGDGSANRVDQNKVSQREAALTKFREKRKERCFHKKVRYQSRKKLAEQRPRFRGQFVRQPSNGSASEATDS</sequence>